<gene>
    <name evidence="1" type="ORF">VW23_027410</name>
</gene>
<dbReference type="EMBL" id="LAJE02000341">
    <property type="protein sequence ID" value="OEO29023.1"/>
    <property type="molecule type" value="Genomic_DNA"/>
</dbReference>
<organism evidence="1 2">
    <name type="scientific">Devosia insulae DS-56</name>
    <dbReference type="NCBI Taxonomy" id="1116389"/>
    <lineage>
        <taxon>Bacteria</taxon>
        <taxon>Pseudomonadati</taxon>
        <taxon>Pseudomonadota</taxon>
        <taxon>Alphaproteobacteria</taxon>
        <taxon>Hyphomicrobiales</taxon>
        <taxon>Devosiaceae</taxon>
        <taxon>Devosia</taxon>
    </lineage>
</organism>
<dbReference type="Gene3D" id="3.30.420.310">
    <property type="entry name" value="2-keto-3-deoxy-galactonokinase, C-terminal domain"/>
    <property type="match status" value="1"/>
</dbReference>
<dbReference type="InterPro" id="IPR007729">
    <property type="entry name" value="DGOK"/>
</dbReference>
<evidence type="ECO:0008006" key="3">
    <source>
        <dbReference type="Google" id="ProtNLM"/>
    </source>
</evidence>
<sequence>MAVRGKLASAREKVLAAEVEWVAVDWGTSNLRAWGMDAAGEITFARSSPDGMSRLSREQYPDVLTSLLSGVAENVEDVLICGMAGARQGWIEAPYLDAPAELGRLAQGAVAPDMPGPLNPRILPGVCLRDLGAEDVMRGEETQLLGLSSLLPGFSGLAVMPGTHSKWALLSGTKLERFSSAMTGEIFELLRTHSVLRHSLGGELEGEDRERGFEAGLDQGLERPERLTATLFKVRAGSLLSGRSAPWCAGFLSGLLIGAEIGGQRDWIGEAEIPLVGSVGLCGLYQMAFARLGASTRIIDATDATLAGLKAARQAQT</sequence>
<dbReference type="GO" id="GO:0008671">
    <property type="term" value="F:2-dehydro-3-deoxygalactonokinase activity"/>
    <property type="evidence" value="ECO:0007669"/>
    <property type="project" value="InterPro"/>
</dbReference>
<evidence type="ECO:0000313" key="1">
    <source>
        <dbReference type="EMBL" id="OEO29023.1"/>
    </source>
</evidence>
<comment type="caution">
    <text evidence="1">The sequence shown here is derived from an EMBL/GenBank/DDBJ whole genome shotgun (WGS) entry which is preliminary data.</text>
</comment>
<accession>A0A1E5XK96</accession>
<evidence type="ECO:0000313" key="2">
    <source>
        <dbReference type="Proteomes" id="UP000095463"/>
    </source>
</evidence>
<dbReference type="OrthoDB" id="256574at2"/>
<protein>
    <recommendedName>
        <fullName evidence="3">2-dehydro-3-deoxygalactonokinase</fullName>
    </recommendedName>
</protein>
<reference evidence="1 2" key="1">
    <citation type="journal article" date="2015" name="Genome Announc.">
        <title>Genome Assemblies of Three Soil-Associated Devosia species: D. insulae, D. limi, and D. soli.</title>
        <authorList>
            <person name="Hassan Y.I."/>
            <person name="Lepp D."/>
            <person name="Zhou T."/>
        </authorList>
    </citation>
    <scope>NUCLEOTIDE SEQUENCE [LARGE SCALE GENOMIC DNA]</scope>
    <source>
        <strain evidence="1 2">DS-56</strain>
    </source>
</reference>
<name>A0A1E5XK96_9HYPH</name>
<dbReference type="InterPro" id="IPR042258">
    <property type="entry name" value="DGOK_N"/>
</dbReference>
<keyword evidence="2" id="KW-1185">Reference proteome</keyword>
<dbReference type="Pfam" id="PF05035">
    <property type="entry name" value="DGOK"/>
    <property type="match status" value="1"/>
</dbReference>
<dbReference type="InterPro" id="IPR042257">
    <property type="entry name" value="DGOK_C"/>
</dbReference>
<proteinExistence type="predicted"/>
<dbReference type="Proteomes" id="UP000095463">
    <property type="component" value="Unassembled WGS sequence"/>
</dbReference>
<dbReference type="Gene3D" id="3.30.420.300">
    <property type="entry name" value="2-keto-3-deoxy-galactonokinase, substrate binding domain"/>
    <property type="match status" value="1"/>
</dbReference>
<dbReference type="GO" id="GO:0034194">
    <property type="term" value="P:D-galactonate catabolic process"/>
    <property type="evidence" value="ECO:0007669"/>
    <property type="project" value="InterPro"/>
</dbReference>
<dbReference type="AlphaFoldDB" id="A0A1E5XK96"/>